<keyword evidence="5" id="KW-1185">Reference proteome</keyword>
<feature type="domain" description="Glycosyltransferase subfamily 4-like N-terminal" evidence="3">
    <location>
        <begin position="14"/>
        <end position="176"/>
    </location>
</feature>
<dbReference type="InterPro" id="IPR028098">
    <property type="entry name" value="Glyco_trans_4-like_N"/>
</dbReference>
<dbReference type="EMBL" id="JBBMFL010000021">
    <property type="protein sequence ID" value="MEQ2546078.1"/>
    <property type="molecule type" value="Genomic_DNA"/>
</dbReference>
<evidence type="ECO:0000259" key="2">
    <source>
        <dbReference type="Pfam" id="PF00534"/>
    </source>
</evidence>
<name>A0ABV1H164_9BACT</name>
<reference evidence="4 5" key="1">
    <citation type="submission" date="2024-03" db="EMBL/GenBank/DDBJ databases">
        <title>Human intestinal bacterial collection.</title>
        <authorList>
            <person name="Pauvert C."/>
            <person name="Hitch T.C.A."/>
            <person name="Clavel T."/>
        </authorList>
    </citation>
    <scope>NUCLEOTIDE SEQUENCE [LARGE SCALE GENOMIC DNA]</scope>
    <source>
        <strain evidence="4 5">CLA-KB-H122</strain>
    </source>
</reference>
<evidence type="ECO:0000256" key="1">
    <source>
        <dbReference type="ARBA" id="ARBA00022679"/>
    </source>
</evidence>
<dbReference type="PANTHER" id="PTHR46401:SF2">
    <property type="entry name" value="GLYCOSYLTRANSFERASE WBBK-RELATED"/>
    <property type="match status" value="1"/>
</dbReference>
<dbReference type="GeneID" id="78178450"/>
<dbReference type="Gene3D" id="3.40.50.2000">
    <property type="entry name" value="Glycogen Phosphorylase B"/>
    <property type="match status" value="2"/>
</dbReference>
<keyword evidence="1 4" id="KW-0808">Transferase</keyword>
<sequence>MKVLQTIAGFGALYGGIATCTYDLISAMYSIGFPVDLLTLEVKNKSDVLMGKSENWIKALPNDAMTPYEYSKSISYYLQNNEYDLYHTNGLWMYCNHITCSMARHKRKPYIITPHGMLYPGALKRSYWKKWPLIQLYFRKDINCADCLHVTCRPEMEHVRQFGYRGAIAVIPNPANLPSYLKEIAAAKPSFLGCSRLRKFGFLGRLHPRKKVENLLYGMAQLSHPQDCELIIMGKGDDNYEQFLHKETERLGLKNVTFSGFVSGREKYEQLAQLSCLFVPSDFENFGMIVTEALSVGTPVMASLGTPWEELNTVGCGWWIDRSPENIITVMQQVIKMPVSELLSMGEKGRCLVQKKYTAPQVARQMQRLYEWLSGVGSKPGFIDD</sequence>
<dbReference type="GO" id="GO:0016757">
    <property type="term" value="F:glycosyltransferase activity"/>
    <property type="evidence" value="ECO:0007669"/>
    <property type="project" value="UniProtKB-KW"/>
</dbReference>
<dbReference type="InterPro" id="IPR001296">
    <property type="entry name" value="Glyco_trans_1"/>
</dbReference>
<dbReference type="PANTHER" id="PTHR46401">
    <property type="entry name" value="GLYCOSYLTRANSFERASE WBBK-RELATED"/>
    <property type="match status" value="1"/>
</dbReference>
<accession>A0ABV1H164</accession>
<dbReference type="SUPFAM" id="SSF53756">
    <property type="entry name" value="UDP-Glycosyltransferase/glycogen phosphorylase"/>
    <property type="match status" value="1"/>
</dbReference>
<feature type="domain" description="Glycosyl transferase family 1" evidence="2">
    <location>
        <begin position="199"/>
        <end position="350"/>
    </location>
</feature>
<dbReference type="Proteomes" id="UP001460202">
    <property type="component" value="Unassembled WGS sequence"/>
</dbReference>
<dbReference type="Pfam" id="PF00534">
    <property type="entry name" value="Glycos_transf_1"/>
    <property type="match status" value="1"/>
</dbReference>
<organism evidence="4 5">
    <name type="scientific">Alistipes intestinihominis</name>
    <dbReference type="NCBI Taxonomy" id="3133172"/>
    <lineage>
        <taxon>Bacteria</taxon>
        <taxon>Pseudomonadati</taxon>
        <taxon>Bacteroidota</taxon>
        <taxon>Bacteroidia</taxon>
        <taxon>Bacteroidales</taxon>
        <taxon>Rikenellaceae</taxon>
        <taxon>Alistipes</taxon>
    </lineage>
</organism>
<dbReference type="Pfam" id="PF13439">
    <property type="entry name" value="Glyco_transf_4"/>
    <property type="match status" value="1"/>
</dbReference>
<proteinExistence type="predicted"/>
<protein>
    <submittedName>
        <fullName evidence="4">Glycosyltransferase</fullName>
        <ecNumber evidence="4">2.4.-.-</ecNumber>
    </submittedName>
</protein>
<dbReference type="RefSeq" id="WP_129649916.1">
    <property type="nucleotide sequence ID" value="NZ_JBBMFL010000021.1"/>
</dbReference>
<keyword evidence="4" id="KW-0328">Glycosyltransferase</keyword>
<evidence type="ECO:0000313" key="5">
    <source>
        <dbReference type="Proteomes" id="UP001460202"/>
    </source>
</evidence>
<comment type="caution">
    <text evidence="4">The sequence shown here is derived from an EMBL/GenBank/DDBJ whole genome shotgun (WGS) entry which is preliminary data.</text>
</comment>
<evidence type="ECO:0000259" key="3">
    <source>
        <dbReference type="Pfam" id="PF13439"/>
    </source>
</evidence>
<gene>
    <name evidence="4" type="ORF">WMO46_14110</name>
</gene>
<dbReference type="EC" id="2.4.-.-" evidence="4"/>
<evidence type="ECO:0000313" key="4">
    <source>
        <dbReference type="EMBL" id="MEQ2546078.1"/>
    </source>
</evidence>